<protein>
    <recommendedName>
        <fullName evidence="1">DUF6957 domain-containing protein</fullName>
    </recommendedName>
</protein>
<dbReference type="Proteomes" id="UP000655550">
    <property type="component" value="Unassembled WGS sequence"/>
</dbReference>
<feature type="domain" description="DUF6957" evidence="1">
    <location>
        <begin position="20"/>
        <end position="81"/>
    </location>
</feature>
<evidence type="ECO:0000259" key="1">
    <source>
        <dbReference type="Pfam" id="PF22275"/>
    </source>
</evidence>
<evidence type="ECO:0000313" key="2">
    <source>
        <dbReference type="EMBL" id="GGH96333.1"/>
    </source>
</evidence>
<dbReference type="EMBL" id="BMDE01000009">
    <property type="protein sequence ID" value="GGH96333.1"/>
    <property type="molecule type" value="Genomic_DNA"/>
</dbReference>
<dbReference type="InterPro" id="IPR054232">
    <property type="entry name" value="DUF6957"/>
</dbReference>
<reference evidence="3" key="1">
    <citation type="journal article" date="2019" name="Int. J. Syst. Evol. Microbiol.">
        <title>The Global Catalogue of Microorganisms (GCM) 10K type strain sequencing project: providing services to taxonomists for standard genome sequencing and annotation.</title>
        <authorList>
            <consortium name="The Broad Institute Genomics Platform"/>
            <consortium name="The Broad Institute Genome Sequencing Center for Infectious Disease"/>
            <person name="Wu L."/>
            <person name="Ma J."/>
        </authorList>
    </citation>
    <scope>NUCLEOTIDE SEQUENCE [LARGE SCALE GENOMIC DNA]</scope>
    <source>
        <strain evidence="3">CCM 8778</strain>
    </source>
</reference>
<sequence length="84" mass="9505">MDELSAVTDLLYGPGTAIPGLSLTDEEAMAMVRQRFPYTEYCLVRDWQWLELEVTPAERDQLSKTGRQPVLVYAHTVVYDVSAP</sequence>
<name>A0ABQ2AS09_9PSED</name>
<comment type="caution">
    <text evidence="2">The sequence shown here is derived from an EMBL/GenBank/DDBJ whole genome shotgun (WGS) entry which is preliminary data.</text>
</comment>
<organism evidence="2 3">
    <name type="scientific">Pseudomonas fluvialis</name>
    <dbReference type="NCBI Taxonomy" id="1793966"/>
    <lineage>
        <taxon>Bacteria</taxon>
        <taxon>Pseudomonadati</taxon>
        <taxon>Pseudomonadota</taxon>
        <taxon>Gammaproteobacteria</taxon>
        <taxon>Pseudomonadales</taxon>
        <taxon>Pseudomonadaceae</taxon>
        <taxon>Pseudomonas</taxon>
    </lineage>
</organism>
<evidence type="ECO:0000313" key="3">
    <source>
        <dbReference type="Proteomes" id="UP000655550"/>
    </source>
</evidence>
<keyword evidence="3" id="KW-1185">Reference proteome</keyword>
<accession>A0ABQ2AS09</accession>
<proteinExistence type="predicted"/>
<dbReference type="RefSeq" id="WP_093985490.1">
    <property type="nucleotide sequence ID" value="NZ_BMDE01000009.1"/>
</dbReference>
<gene>
    <name evidence="2" type="ORF">GCM10007363_27670</name>
</gene>
<dbReference type="Pfam" id="PF22275">
    <property type="entry name" value="DUF6957"/>
    <property type="match status" value="1"/>
</dbReference>